<organism evidence="2 3">
    <name type="scientific">Pseudoneurospora amorphoporcata</name>
    <dbReference type="NCBI Taxonomy" id="241081"/>
    <lineage>
        <taxon>Eukaryota</taxon>
        <taxon>Fungi</taxon>
        <taxon>Dikarya</taxon>
        <taxon>Ascomycota</taxon>
        <taxon>Pezizomycotina</taxon>
        <taxon>Sordariomycetes</taxon>
        <taxon>Sordariomycetidae</taxon>
        <taxon>Sordariales</taxon>
        <taxon>Sordariaceae</taxon>
        <taxon>Pseudoneurospora</taxon>
    </lineage>
</organism>
<reference evidence="2" key="1">
    <citation type="journal article" date="2023" name="Mol. Phylogenet. Evol.">
        <title>Genome-scale phylogeny and comparative genomics of the fungal order Sordariales.</title>
        <authorList>
            <person name="Hensen N."/>
            <person name="Bonometti L."/>
            <person name="Westerberg I."/>
            <person name="Brannstrom I.O."/>
            <person name="Guillou S."/>
            <person name="Cros-Aarteil S."/>
            <person name="Calhoun S."/>
            <person name="Haridas S."/>
            <person name="Kuo A."/>
            <person name="Mondo S."/>
            <person name="Pangilinan J."/>
            <person name="Riley R."/>
            <person name="LaButti K."/>
            <person name="Andreopoulos B."/>
            <person name="Lipzen A."/>
            <person name="Chen C."/>
            <person name="Yan M."/>
            <person name="Daum C."/>
            <person name="Ng V."/>
            <person name="Clum A."/>
            <person name="Steindorff A."/>
            <person name="Ohm R.A."/>
            <person name="Martin F."/>
            <person name="Silar P."/>
            <person name="Natvig D.O."/>
            <person name="Lalanne C."/>
            <person name="Gautier V."/>
            <person name="Ament-Velasquez S.L."/>
            <person name="Kruys A."/>
            <person name="Hutchinson M.I."/>
            <person name="Powell A.J."/>
            <person name="Barry K."/>
            <person name="Miller A.N."/>
            <person name="Grigoriev I.V."/>
            <person name="Debuchy R."/>
            <person name="Gladieux P."/>
            <person name="Hiltunen Thoren M."/>
            <person name="Johannesson H."/>
        </authorList>
    </citation>
    <scope>NUCLEOTIDE SEQUENCE</scope>
    <source>
        <strain evidence="2">CBS 626.80</strain>
    </source>
</reference>
<dbReference type="Proteomes" id="UP001303222">
    <property type="component" value="Unassembled WGS sequence"/>
</dbReference>
<keyword evidence="1" id="KW-0812">Transmembrane</keyword>
<proteinExistence type="predicted"/>
<evidence type="ECO:0000256" key="1">
    <source>
        <dbReference type="SAM" id="Phobius"/>
    </source>
</evidence>
<feature type="transmembrane region" description="Helical" evidence="1">
    <location>
        <begin position="24"/>
        <end position="52"/>
    </location>
</feature>
<sequence>FFFTAVAVVRVCDLRPPVLLVDNWIVFASAPCSVFFSLSLSFPFFTPLAILVNLVRTFRFLSTHSRSESPR</sequence>
<gene>
    <name evidence="2" type="ORF">QBC32DRAFT_241792</name>
</gene>
<evidence type="ECO:0000313" key="2">
    <source>
        <dbReference type="EMBL" id="KAK3950300.1"/>
    </source>
</evidence>
<comment type="caution">
    <text evidence="2">The sequence shown here is derived from an EMBL/GenBank/DDBJ whole genome shotgun (WGS) entry which is preliminary data.</text>
</comment>
<keyword evidence="1" id="KW-0472">Membrane</keyword>
<name>A0AAN6SE53_9PEZI</name>
<reference evidence="2" key="2">
    <citation type="submission" date="2023-06" db="EMBL/GenBank/DDBJ databases">
        <authorList>
            <consortium name="Lawrence Berkeley National Laboratory"/>
            <person name="Mondo S.J."/>
            <person name="Hensen N."/>
            <person name="Bonometti L."/>
            <person name="Westerberg I."/>
            <person name="Brannstrom I.O."/>
            <person name="Guillou S."/>
            <person name="Cros-Aarteil S."/>
            <person name="Calhoun S."/>
            <person name="Haridas S."/>
            <person name="Kuo A."/>
            <person name="Pangilinan J."/>
            <person name="Riley R."/>
            <person name="Labutti K."/>
            <person name="Andreopoulos B."/>
            <person name="Lipzen A."/>
            <person name="Chen C."/>
            <person name="Yanf M."/>
            <person name="Daum C."/>
            <person name="Ng V."/>
            <person name="Clum A."/>
            <person name="Steindorff A."/>
            <person name="Ohm R."/>
            <person name="Martin F."/>
            <person name="Silar P."/>
            <person name="Natvig D."/>
            <person name="Lalanne C."/>
            <person name="Gautier V."/>
            <person name="Ament-Velasquez S.L."/>
            <person name="Kruys A."/>
            <person name="Hutchinson M.I."/>
            <person name="Powell A.J."/>
            <person name="Barry K."/>
            <person name="Miller A.N."/>
            <person name="Grigoriev I.V."/>
            <person name="Debuchy R."/>
            <person name="Gladieux P."/>
            <person name="Thoren M.H."/>
            <person name="Johannesson H."/>
        </authorList>
    </citation>
    <scope>NUCLEOTIDE SEQUENCE</scope>
    <source>
        <strain evidence="2">CBS 626.80</strain>
    </source>
</reference>
<accession>A0AAN6SE53</accession>
<protein>
    <submittedName>
        <fullName evidence="2">Uncharacterized protein</fullName>
    </submittedName>
</protein>
<keyword evidence="3" id="KW-1185">Reference proteome</keyword>
<feature type="non-terminal residue" evidence="2">
    <location>
        <position position="1"/>
    </location>
</feature>
<dbReference type="EMBL" id="MU859182">
    <property type="protein sequence ID" value="KAK3950300.1"/>
    <property type="molecule type" value="Genomic_DNA"/>
</dbReference>
<evidence type="ECO:0000313" key="3">
    <source>
        <dbReference type="Proteomes" id="UP001303222"/>
    </source>
</evidence>
<keyword evidence="1" id="KW-1133">Transmembrane helix</keyword>
<dbReference type="AlphaFoldDB" id="A0AAN6SE53"/>